<evidence type="ECO:0000313" key="2">
    <source>
        <dbReference type="EMBL" id="VDP68726.1"/>
    </source>
</evidence>
<accession>A0A183PM96</accession>
<keyword evidence="3" id="KW-1185">Reference proteome</keyword>
<protein>
    <submittedName>
        <fullName evidence="2">Uncharacterized protein</fullName>
    </submittedName>
</protein>
<organism evidence="2 3">
    <name type="scientific">Schistosoma mattheei</name>
    <dbReference type="NCBI Taxonomy" id="31246"/>
    <lineage>
        <taxon>Eukaryota</taxon>
        <taxon>Metazoa</taxon>
        <taxon>Spiralia</taxon>
        <taxon>Lophotrochozoa</taxon>
        <taxon>Platyhelminthes</taxon>
        <taxon>Trematoda</taxon>
        <taxon>Digenea</taxon>
        <taxon>Strigeidida</taxon>
        <taxon>Schistosomatoidea</taxon>
        <taxon>Schistosomatidae</taxon>
        <taxon>Schistosoma</taxon>
    </lineage>
</organism>
<feature type="compositionally biased region" description="Low complexity" evidence="1">
    <location>
        <begin position="244"/>
        <end position="253"/>
    </location>
</feature>
<evidence type="ECO:0000313" key="3">
    <source>
        <dbReference type="Proteomes" id="UP000269396"/>
    </source>
</evidence>
<dbReference type="CDD" id="cd01765">
    <property type="entry name" value="FERM_F0_F1"/>
    <property type="match status" value="1"/>
</dbReference>
<feature type="region of interest" description="Disordered" evidence="1">
    <location>
        <begin position="234"/>
        <end position="253"/>
    </location>
</feature>
<dbReference type="STRING" id="31246.A0A183PM96"/>
<dbReference type="EMBL" id="UZAL01035908">
    <property type="protein sequence ID" value="VDP68726.1"/>
    <property type="molecule type" value="Genomic_DNA"/>
</dbReference>
<dbReference type="AlphaFoldDB" id="A0A183PM96"/>
<sequence>MDQLITLQNPQPVVLNLINLAINCSPAQRFIGNLSLKSDALTVFANSFLMIPKISSKRFTCVFQFLRVTMKNNHSPECPDCSDEIWQPRNQTILECSELPVTTRYTEVVNRTSSLPFPSNGLLIGEDSSLPVVEDNISISQDRTTANLQKAKNVRQSLRSFLRKATSLKDSRSNLNIDCSVIGLDGKCFRFSLCKFALGRELFDLVCQCLELEESQYFGLAYYLNHSATRNSMVGTHQDEQDSSDSSFRPSSSSIDKSYLTKFCGFSMTNSFNPCKMYSNDTTYPGFNPFFIDVPVSQFLLISKSLSYLLLDLLSIYFT</sequence>
<evidence type="ECO:0000256" key="1">
    <source>
        <dbReference type="SAM" id="MobiDB-lite"/>
    </source>
</evidence>
<dbReference type="Pfam" id="PF09379">
    <property type="entry name" value="FERM_N"/>
    <property type="match status" value="1"/>
</dbReference>
<dbReference type="Proteomes" id="UP000269396">
    <property type="component" value="Unassembled WGS sequence"/>
</dbReference>
<dbReference type="Gene3D" id="3.10.20.90">
    <property type="entry name" value="Phosphatidylinositol 3-kinase Catalytic Subunit, Chain A, domain 1"/>
    <property type="match status" value="1"/>
</dbReference>
<reference evidence="2 3" key="1">
    <citation type="submission" date="2018-11" db="EMBL/GenBank/DDBJ databases">
        <authorList>
            <consortium name="Pathogen Informatics"/>
        </authorList>
    </citation>
    <scope>NUCLEOTIDE SEQUENCE [LARGE SCALE GENOMIC DNA]</scope>
    <source>
        <strain>Denwood</strain>
        <strain evidence="3">Zambia</strain>
    </source>
</reference>
<dbReference type="InterPro" id="IPR018979">
    <property type="entry name" value="FERM_N"/>
</dbReference>
<name>A0A183PM96_9TREM</name>
<dbReference type="SUPFAM" id="SSF54236">
    <property type="entry name" value="Ubiquitin-like"/>
    <property type="match status" value="1"/>
</dbReference>
<gene>
    <name evidence="2" type="ORF">SMTD_LOCUS15482</name>
</gene>
<proteinExistence type="predicted"/>
<dbReference type="InterPro" id="IPR029071">
    <property type="entry name" value="Ubiquitin-like_domsf"/>
</dbReference>